<evidence type="ECO:0000313" key="2">
    <source>
        <dbReference type="Proteomes" id="UP000790709"/>
    </source>
</evidence>
<comment type="caution">
    <text evidence="1">The sequence shown here is derived from an EMBL/GenBank/DDBJ whole genome shotgun (WGS) entry which is preliminary data.</text>
</comment>
<dbReference type="Proteomes" id="UP000790709">
    <property type="component" value="Unassembled WGS sequence"/>
</dbReference>
<keyword evidence="2" id="KW-1185">Reference proteome</keyword>
<proteinExistence type="predicted"/>
<protein>
    <submittedName>
        <fullName evidence="1">Uncharacterized protein</fullName>
    </submittedName>
</protein>
<sequence>MAPVLPPSLSPHICILPSPDLNDLLESSSLPPLPHILQSFSPLPQVTTRTTSLTSVPHASFALRFSDLSEIEAASREDEEQRAVRTIDWIGERINKRCNKWVEDLEKIPDRDAARTPWWDELRRCAEGDHVPSRTEGWNHPVSIILAVSTTAPNPLQAISTLHSRVLDFPSWVDPTHLLYTLIVHPQNSPLSDEEAGALFNAVKKQYGLHTYLLPLSLPSPSPPPVPVPALMPRLPPPPVESTGQPNGSVGTNGVQAGPTVALNTLKMSEQDIQQTARFTREFVVMSLVPWMENRAMEWNEAYSSSRRLPSRLFSSTRRLFGSSSPAAQTPTHSSTPSTSSLPIRSHTYSASQTSMSGSVILAPPPSQQRRLAEFATILGDFKLAVGVWESLRKEGKGGSDILPLLLSPSPAISLHVSHALSTIHPPSAELPPHAQLRALTYAVRWEIGISNPDFLSGLLEGERWLVWAAGNAEEPPSALLLAHAALLSVRKLARRRAALWYLFAAKRLEKCGIKPLTMYFLRRAHELFKLRPEKSLSPSFWDSEGKAAIEYQGFDAVMSGIEHPLGRLLYTTGDVAGAVRFFLGLLRWSSASSSPLAKMRNQGEEDAKEMSSTDNVLLEDFRVAFSHFESTSDSHDALSDLILPISFSIAKDTAVRLPRDSPSGEQEEWESREELWKTFWKSNGKERLEKSGKAAVGETFWVDLPLRNPLDAEVNLSNLTILVETPSGDAQWIKENIEIEIIDEIILDAKESRTIPIAIKASRPASLSVTHATFNFLALLPSVESLARRGRRLQDTPQQRQTATYAPDVIIKVDVEEASQELAVTFAENGPLVLAEGECKEMKLWISNAGTRDIGEAWVVAGPDDQIWIDDPSTESPSSSTDRASEILRSDNKLTPWTPHRIHLHAAAGSSTLAPGVHTAVNVTLHAGMAAKRDLCLLFVYRESEGQAFHCTRVTRSCQITPVLQVSATSHPGRSADHSFLLNLELTSTHLSNSLQITQLTTMSPTWTCAPLTDLWPEPLRPSQTARMSLAASSATTGATAEQTIAFVSRKLSDVLHGRGIEPEDPPPIDLVCSHISKNTANRSIHDAATHYFVHSERRNLVARSLARSHTHIPASSRPHIFPLYNPLSVDVVVCWEIPSEGRSGHILVSDITLGAGHAALKEIIEEAEGAKVKRSMYAETQREKVEILQAVRDSEWNSEMNPVVVTVEDGRAVEHDFTHGSSTIPVVFTLRNYSLTHPSRYVLKLETPGDDVSLSSNHLRPRYAGRLTFRGTLKPSEAISIPSKIWITRPGIYALNGWRLETEVGEVRPSQDGEATWRTRHLYLQEPRPDAWSFITISGVSRS</sequence>
<organism evidence="1 2">
    <name type="scientific">Leucogyrophana mollusca</name>
    <dbReference type="NCBI Taxonomy" id="85980"/>
    <lineage>
        <taxon>Eukaryota</taxon>
        <taxon>Fungi</taxon>
        <taxon>Dikarya</taxon>
        <taxon>Basidiomycota</taxon>
        <taxon>Agaricomycotina</taxon>
        <taxon>Agaricomycetes</taxon>
        <taxon>Agaricomycetidae</taxon>
        <taxon>Boletales</taxon>
        <taxon>Boletales incertae sedis</taxon>
        <taxon>Leucogyrophana</taxon>
    </lineage>
</organism>
<evidence type="ECO:0000313" key="1">
    <source>
        <dbReference type="EMBL" id="KAH7928488.1"/>
    </source>
</evidence>
<dbReference type="EMBL" id="MU266352">
    <property type="protein sequence ID" value="KAH7928488.1"/>
    <property type="molecule type" value="Genomic_DNA"/>
</dbReference>
<name>A0ACB8BT80_9AGAM</name>
<accession>A0ACB8BT80</accession>
<reference evidence="1" key="1">
    <citation type="journal article" date="2021" name="New Phytol.">
        <title>Evolutionary innovations through gain and loss of genes in the ectomycorrhizal Boletales.</title>
        <authorList>
            <person name="Wu G."/>
            <person name="Miyauchi S."/>
            <person name="Morin E."/>
            <person name="Kuo A."/>
            <person name="Drula E."/>
            <person name="Varga T."/>
            <person name="Kohler A."/>
            <person name="Feng B."/>
            <person name="Cao Y."/>
            <person name="Lipzen A."/>
            <person name="Daum C."/>
            <person name="Hundley H."/>
            <person name="Pangilinan J."/>
            <person name="Johnson J."/>
            <person name="Barry K."/>
            <person name="LaButti K."/>
            <person name="Ng V."/>
            <person name="Ahrendt S."/>
            <person name="Min B."/>
            <person name="Choi I.G."/>
            <person name="Park H."/>
            <person name="Plett J.M."/>
            <person name="Magnuson J."/>
            <person name="Spatafora J.W."/>
            <person name="Nagy L.G."/>
            <person name="Henrissat B."/>
            <person name="Grigoriev I.V."/>
            <person name="Yang Z.L."/>
            <person name="Xu J."/>
            <person name="Martin F.M."/>
        </authorList>
    </citation>
    <scope>NUCLEOTIDE SEQUENCE</scope>
    <source>
        <strain evidence="1">KUC20120723A-06</strain>
    </source>
</reference>
<gene>
    <name evidence="1" type="ORF">BV22DRAFT_1082749</name>
</gene>